<proteinExistence type="predicted"/>
<evidence type="ECO:0000313" key="2">
    <source>
        <dbReference type="Proteomes" id="UP000580250"/>
    </source>
</evidence>
<sequence length="104" mass="12193">MKEIFVQVFDIPKSEKKLLINKFKYFLDNLKNKKQNGKLNKINSFANLEKIGSLEPQEIEKENSNGEKSNGNFANVVNQIMNAKKFTSKFKIKIKKNYLFWAFV</sequence>
<reference evidence="1 2" key="1">
    <citation type="submission" date="2020-08" db="EMBL/GenBank/DDBJ databases">
        <authorList>
            <person name="Koutsovoulos G."/>
            <person name="Danchin GJ E."/>
        </authorList>
    </citation>
    <scope>NUCLEOTIDE SEQUENCE [LARGE SCALE GENOMIC DNA]</scope>
</reference>
<comment type="caution">
    <text evidence="1">The sequence shown here is derived from an EMBL/GenBank/DDBJ whole genome shotgun (WGS) entry which is preliminary data.</text>
</comment>
<accession>A0A6V7W4P0</accession>
<dbReference type="EMBL" id="CAJEWN010000395">
    <property type="protein sequence ID" value="CAD2181281.1"/>
    <property type="molecule type" value="Genomic_DNA"/>
</dbReference>
<name>A0A6V7W4P0_MELEN</name>
<dbReference type="AlphaFoldDB" id="A0A6V7W4P0"/>
<organism evidence="1 2">
    <name type="scientific">Meloidogyne enterolobii</name>
    <name type="common">Root-knot nematode worm</name>
    <name type="synonym">Meloidogyne mayaguensis</name>
    <dbReference type="NCBI Taxonomy" id="390850"/>
    <lineage>
        <taxon>Eukaryota</taxon>
        <taxon>Metazoa</taxon>
        <taxon>Ecdysozoa</taxon>
        <taxon>Nematoda</taxon>
        <taxon>Chromadorea</taxon>
        <taxon>Rhabditida</taxon>
        <taxon>Tylenchina</taxon>
        <taxon>Tylenchomorpha</taxon>
        <taxon>Tylenchoidea</taxon>
        <taxon>Meloidogynidae</taxon>
        <taxon>Meloidogyninae</taxon>
        <taxon>Meloidogyne</taxon>
    </lineage>
</organism>
<protein>
    <submittedName>
        <fullName evidence="1">Uncharacterized protein</fullName>
    </submittedName>
</protein>
<evidence type="ECO:0000313" key="1">
    <source>
        <dbReference type="EMBL" id="CAD2181281.1"/>
    </source>
</evidence>
<dbReference type="Proteomes" id="UP000580250">
    <property type="component" value="Unassembled WGS sequence"/>
</dbReference>
<gene>
    <name evidence="1" type="ORF">MENT_LOCUS33417</name>
</gene>